<comment type="caution">
    <text evidence="5">The sequence shown here is derived from an EMBL/GenBank/DDBJ whole genome shotgun (WGS) entry which is preliminary data.</text>
</comment>
<protein>
    <submittedName>
        <fullName evidence="5">ABC transporter ATP-binding protein</fullName>
    </submittedName>
</protein>
<dbReference type="InterPro" id="IPR027417">
    <property type="entry name" value="P-loop_NTPase"/>
</dbReference>
<dbReference type="InterPro" id="IPR003439">
    <property type="entry name" value="ABC_transporter-like_ATP-bd"/>
</dbReference>
<dbReference type="PANTHER" id="PTHR24220">
    <property type="entry name" value="IMPORT ATP-BINDING PROTEIN"/>
    <property type="match status" value="1"/>
</dbReference>
<evidence type="ECO:0000313" key="6">
    <source>
        <dbReference type="Proteomes" id="UP000554766"/>
    </source>
</evidence>
<keyword evidence="3 5" id="KW-0067">ATP-binding</keyword>
<dbReference type="PROSITE" id="PS50893">
    <property type="entry name" value="ABC_TRANSPORTER_2"/>
    <property type="match status" value="1"/>
</dbReference>
<dbReference type="CDD" id="cd03255">
    <property type="entry name" value="ABC_MJ0796_LolCDE_FtsE"/>
    <property type="match status" value="1"/>
</dbReference>
<dbReference type="GO" id="GO:0016887">
    <property type="term" value="F:ATP hydrolysis activity"/>
    <property type="evidence" value="ECO:0007669"/>
    <property type="project" value="InterPro"/>
</dbReference>
<dbReference type="Gene3D" id="3.40.50.300">
    <property type="entry name" value="P-loop containing nucleotide triphosphate hydrolases"/>
    <property type="match status" value="1"/>
</dbReference>
<dbReference type="GO" id="GO:0005886">
    <property type="term" value="C:plasma membrane"/>
    <property type="evidence" value="ECO:0007669"/>
    <property type="project" value="TreeGrafter"/>
</dbReference>
<keyword evidence="2" id="KW-0547">Nucleotide-binding</keyword>
<dbReference type="Proteomes" id="UP000554766">
    <property type="component" value="Unassembled WGS sequence"/>
</dbReference>
<sequence length="239" mass="26364">MTALGAEEKGGGPEIVVKDVVKFYGQYQALRGVSLEVPRGAFQCLIGPSGSGKSTLLHIIGGVDKPTSGEVYVAGVRLNDLSDDQLAEFRNKNVGFVFQFFYLIPRMTVLENVELPLILRGVPRDKRREMALEALRMVGLGHIDPKKKPTQLSGGEQQRVAIARAIVARPRILLADEPTGNLDSATAKVVMDTFVKLKKELGITIVMVTHNMELLTYCDRYARMRDGQIIEEKILNTTP</sequence>
<dbReference type="InterPro" id="IPR015854">
    <property type="entry name" value="ABC_transpr_LolD-like"/>
</dbReference>
<accession>A0A7L4P562</accession>
<name>A0A7L4P562_9CREN</name>
<reference evidence="5 6" key="1">
    <citation type="journal article" date="2020" name="Nat. Commun.">
        <title>The structures of two archaeal type IV pili illuminate evolutionary relationships.</title>
        <authorList>
            <person name="Wang F."/>
            <person name="Baquero D.P."/>
            <person name="Su Z."/>
            <person name="Beltran L.C."/>
            <person name="Prangishvili D."/>
            <person name="Krupovic M."/>
            <person name="Egelman E.H."/>
        </authorList>
    </citation>
    <scope>NUCLEOTIDE SEQUENCE [LARGE SCALE GENOMIC DNA]</scope>
    <source>
        <strain evidence="5 6">2GA</strain>
    </source>
</reference>
<dbReference type="SUPFAM" id="SSF52540">
    <property type="entry name" value="P-loop containing nucleoside triphosphate hydrolases"/>
    <property type="match status" value="1"/>
</dbReference>
<feature type="domain" description="ABC transporter" evidence="4">
    <location>
        <begin position="15"/>
        <end position="237"/>
    </location>
</feature>
<dbReference type="FunFam" id="3.40.50.300:FF:000032">
    <property type="entry name" value="Export ABC transporter ATP-binding protein"/>
    <property type="match status" value="1"/>
</dbReference>
<gene>
    <name evidence="5" type="ORF">HC235_00265</name>
</gene>
<keyword evidence="1" id="KW-0813">Transport</keyword>
<evidence type="ECO:0000256" key="2">
    <source>
        <dbReference type="ARBA" id="ARBA00022741"/>
    </source>
</evidence>
<dbReference type="OMA" id="DHHTAQG"/>
<keyword evidence="6" id="KW-1185">Reference proteome</keyword>
<dbReference type="PROSITE" id="PS00211">
    <property type="entry name" value="ABC_TRANSPORTER_1"/>
    <property type="match status" value="1"/>
</dbReference>
<evidence type="ECO:0000259" key="4">
    <source>
        <dbReference type="PROSITE" id="PS50893"/>
    </source>
</evidence>
<dbReference type="RefSeq" id="WP_011900546.1">
    <property type="nucleotide sequence ID" value="NZ_JAAVJF010000001.1"/>
</dbReference>
<organism evidence="5 6">
    <name type="scientific">Pyrobaculum arsenaticum</name>
    <dbReference type="NCBI Taxonomy" id="121277"/>
    <lineage>
        <taxon>Archaea</taxon>
        <taxon>Thermoproteota</taxon>
        <taxon>Thermoprotei</taxon>
        <taxon>Thermoproteales</taxon>
        <taxon>Thermoproteaceae</taxon>
        <taxon>Pyrobaculum</taxon>
    </lineage>
</organism>
<dbReference type="PANTHER" id="PTHR24220:SF86">
    <property type="entry name" value="ABC TRANSPORTER ABCH.1"/>
    <property type="match status" value="1"/>
</dbReference>
<dbReference type="GO" id="GO:0098796">
    <property type="term" value="C:membrane protein complex"/>
    <property type="evidence" value="ECO:0007669"/>
    <property type="project" value="UniProtKB-ARBA"/>
</dbReference>
<evidence type="ECO:0000313" key="5">
    <source>
        <dbReference type="EMBL" id="NYR14429.1"/>
    </source>
</evidence>
<dbReference type="InterPro" id="IPR003593">
    <property type="entry name" value="AAA+_ATPase"/>
</dbReference>
<dbReference type="InterPro" id="IPR017911">
    <property type="entry name" value="MacB-like_ATP-bd"/>
</dbReference>
<dbReference type="SMART" id="SM00382">
    <property type="entry name" value="AAA"/>
    <property type="match status" value="1"/>
</dbReference>
<dbReference type="GeneID" id="5055920"/>
<dbReference type="EMBL" id="JAAVJF010000001">
    <property type="protein sequence ID" value="NYR14429.1"/>
    <property type="molecule type" value="Genomic_DNA"/>
</dbReference>
<dbReference type="GO" id="GO:0022857">
    <property type="term" value="F:transmembrane transporter activity"/>
    <property type="evidence" value="ECO:0007669"/>
    <property type="project" value="TreeGrafter"/>
</dbReference>
<dbReference type="GO" id="GO:0005524">
    <property type="term" value="F:ATP binding"/>
    <property type="evidence" value="ECO:0007669"/>
    <property type="project" value="UniProtKB-KW"/>
</dbReference>
<proteinExistence type="predicted"/>
<evidence type="ECO:0000256" key="1">
    <source>
        <dbReference type="ARBA" id="ARBA00022448"/>
    </source>
</evidence>
<dbReference type="InterPro" id="IPR017871">
    <property type="entry name" value="ABC_transporter-like_CS"/>
</dbReference>
<dbReference type="AlphaFoldDB" id="A0A7L4P562"/>
<dbReference type="Pfam" id="PF00005">
    <property type="entry name" value="ABC_tran"/>
    <property type="match status" value="1"/>
</dbReference>
<evidence type="ECO:0000256" key="3">
    <source>
        <dbReference type="ARBA" id="ARBA00022840"/>
    </source>
</evidence>